<dbReference type="CDD" id="cd06163">
    <property type="entry name" value="S2P-M50_PDZ_RseP-like"/>
    <property type="match status" value="1"/>
</dbReference>
<comment type="caution">
    <text evidence="13">The sequence shown here is derived from an EMBL/GenBank/DDBJ whole genome shotgun (WGS) entry which is preliminary data.</text>
</comment>
<evidence type="ECO:0000256" key="8">
    <source>
        <dbReference type="ARBA" id="ARBA00022989"/>
    </source>
</evidence>
<keyword evidence="10 11" id="KW-0472">Membrane</keyword>
<keyword evidence="11" id="KW-0479">Metal-binding</keyword>
<keyword evidence="6 11" id="KW-0378">Hydrolase</keyword>
<dbReference type="InterPro" id="IPR001478">
    <property type="entry name" value="PDZ"/>
</dbReference>
<feature type="transmembrane region" description="Helical" evidence="11">
    <location>
        <begin position="349"/>
        <end position="366"/>
    </location>
</feature>
<evidence type="ECO:0000256" key="11">
    <source>
        <dbReference type="RuleBase" id="RU362031"/>
    </source>
</evidence>
<gene>
    <name evidence="13" type="primary">rseP</name>
    <name evidence="13" type="ORF">ACE5LO_04715</name>
</gene>
<dbReference type="InterPro" id="IPR036034">
    <property type="entry name" value="PDZ_sf"/>
</dbReference>
<keyword evidence="8 11" id="KW-1133">Transmembrane helix</keyword>
<feature type="transmembrane region" description="Helical" evidence="11">
    <location>
        <begin position="169"/>
        <end position="191"/>
    </location>
</feature>
<dbReference type="RefSeq" id="WP_375518893.1">
    <property type="nucleotide sequence ID" value="NZ_JBHIRY010000003.1"/>
</dbReference>
<evidence type="ECO:0000256" key="6">
    <source>
        <dbReference type="ARBA" id="ARBA00022801"/>
    </source>
</evidence>
<keyword evidence="5 11" id="KW-0812">Transmembrane</keyword>
<dbReference type="EC" id="3.4.24.-" evidence="11"/>
<accession>A0ABV5BWM4</accession>
<dbReference type="PROSITE" id="PS50106">
    <property type="entry name" value="PDZ"/>
    <property type="match status" value="1"/>
</dbReference>
<evidence type="ECO:0000256" key="3">
    <source>
        <dbReference type="ARBA" id="ARBA00007931"/>
    </source>
</evidence>
<reference evidence="13 14" key="1">
    <citation type="submission" date="2024-09" db="EMBL/GenBank/DDBJ databases">
        <title>Paenibacillus zeirhizospherea sp. nov., isolated from surface of the maize (Zea mays) roots in a horticulture field, Hungary.</title>
        <authorList>
            <person name="Marton D."/>
            <person name="Farkas M."/>
            <person name="Bedics A."/>
            <person name="Toth E."/>
            <person name="Tancsics A."/>
            <person name="Boka K."/>
            <person name="Marati G."/>
            <person name="Kriszt B."/>
            <person name="Cserhati M."/>
        </authorList>
    </citation>
    <scope>NUCLEOTIDE SEQUENCE [LARGE SCALE GENOMIC DNA]</scope>
    <source>
        <strain evidence="13 14">JCM 18446</strain>
    </source>
</reference>
<keyword evidence="7 11" id="KW-0862">Zinc</keyword>
<organism evidence="13 14">
    <name type="scientific">Paenibacillus medicaginis</name>
    <dbReference type="NCBI Taxonomy" id="1470560"/>
    <lineage>
        <taxon>Bacteria</taxon>
        <taxon>Bacillati</taxon>
        <taxon>Bacillota</taxon>
        <taxon>Bacilli</taxon>
        <taxon>Bacillales</taxon>
        <taxon>Paenibacillaceae</taxon>
        <taxon>Paenibacillus</taxon>
    </lineage>
</organism>
<comment type="similarity">
    <text evidence="3 11">Belongs to the peptidase M50B family.</text>
</comment>
<dbReference type="Pfam" id="PF02163">
    <property type="entry name" value="Peptidase_M50"/>
    <property type="match status" value="1"/>
</dbReference>
<dbReference type="Pfam" id="PF17820">
    <property type="entry name" value="PDZ_6"/>
    <property type="match status" value="1"/>
</dbReference>
<evidence type="ECO:0000256" key="5">
    <source>
        <dbReference type="ARBA" id="ARBA00022692"/>
    </source>
</evidence>
<dbReference type="Gene3D" id="2.30.42.10">
    <property type="match status" value="1"/>
</dbReference>
<comment type="cofactor">
    <cofactor evidence="1 11">
        <name>Zn(2+)</name>
        <dbReference type="ChEBI" id="CHEBI:29105"/>
    </cofactor>
</comment>
<dbReference type="Proteomes" id="UP001580430">
    <property type="component" value="Unassembled WGS sequence"/>
</dbReference>
<dbReference type="CDD" id="cd23081">
    <property type="entry name" value="cpPDZ_EcRseP-like"/>
    <property type="match status" value="1"/>
</dbReference>
<dbReference type="SMART" id="SM00228">
    <property type="entry name" value="PDZ"/>
    <property type="match status" value="1"/>
</dbReference>
<keyword evidence="9 11" id="KW-0482">Metalloprotease</keyword>
<proteinExistence type="inferred from homology"/>
<feature type="domain" description="PDZ" evidence="12">
    <location>
        <begin position="195"/>
        <end position="245"/>
    </location>
</feature>
<evidence type="ECO:0000256" key="1">
    <source>
        <dbReference type="ARBA" id="ARBA00001947"/>
    </source>
</evidence>
<dbReference type="PANTHER" id="PTHR42837">
    <property type="entry name" value="REGULATOR OF SIGMA-E PROTEASE RSEP"/>
    <property type="match status" value="1"/>
</dbReference>
<evidence type="ECO:0000313" key="14">
    <source>
        <dbReference type="Proteomes" id="UP001580430"/>
    </source>
</evidence>
<name>A0ABV5BWM4_9BACL</name>
<dbReference type="EMBL" id="JBHIRY010000003">
    <property type="protein sequence ID" value="MFB5759689.1"/>
    <property type="molecule type" value="Genomic_DNA"/>
</dbReference>
<evidence type="ECO:0000256" key="7">
    <source>
        <dbReference type="ARBA" id="ARBA00022833"/>
    </source>
</evidence>
<evidence type="ECO:0000256" key="4">
    <source>
        <dbReference type="ARBA" id="ARBA00022670"/>
    </source>
</evidence>
<feature type="transmembrane region" description="Helical" evidence="11">
    <location>
        <begin position="6"/>
        <end position="28"/>
    </location>
</feature>
<dbReference type="InterPro" id="IPR004387">
    <property type="entry name" value="Pept_M50_Zn"/>
</dbReference>
<evidence type="ECO:0000313" key="13">
    <source>
        <dbReference type="EMBL" id="MFB5759689.1"/>
    </source>
</evidence>
<keyword evidence="14" id="KW-1185">Reference proteome</keyword>
<evidence type="ECO:0000256" key="9">
    <source>
        <dbReference type="ARBA" id="ARBA00023049"/>
    </source>
</evidence>
<dbReference type="GO" id="GO:0008237">
    <property type="term" value="F:metallopeptidase activity"/>
    <property type="evidence" value="ECO:0007669"/>
    <property type="project" value="UniProtKB-KW"/>
</dbReference>
<comment type="subcellular location">
    <subcellularLocation>
        <location evidence="2">Membrane</location>
        <topology evidence="2">Multi-pass membrane protein</topology>
    </subcellularLocation>
</comment>
<dbReference type="PANTHER" id="PTHR42837:SF2">
    <property type="entry name" value="MEMBRANE METALLOPROTEASE ARASP2, CHLOROPLASTIC-RELATED"/>
    <property type="match status" value="1"/>
</dbReference>
<dbReference type="NCBIfam" id="TIGR00054">
    <property type="entry name" value="RIP metalloprotease RseP"/>
    <property type="match status" value="1"/>
</dbReference>
<feature type="transmembrane region" description="Helical" evidence="11">
    <location>
        <begin position="395"/>
        <end position="414"/>
    </location>
</feature>
<dbReference type="InterPro" id="IPR041489">
    <property type="entry name" value="PDZ_6"/>
</dbReference>
<dbReference type="SUPFAM" id="SSF50156">
    <property type="entry name" value="PDZ domain-like"/>
    <property type="match status" value="1"/>
</dbReference>
<evidence type="ECO:0000259" key="12">
    <source>
        <dbReference type="PROSITE" id="PS50106"/>
    </source>
</evidence>
<sequence>METVQMVLLTVLMFFVLVTVHEWGHYYFAKRAGILVREFAIGFGPKLFSYKRNETQFTLRLLPFGGFARMAGEDPELNQIEAGQTIAVRESDGLVKTIYLDQLDNRKNVIRGEVQSIDLEDALTLMLDVDGDSQQFKVHPQALTVSKGQSVQIAPRDRQYGSKTVGQRAMAIFAGPLMNFVLAFVLFAIHVQMTGIQVANPTNVIVGEVTEGMPADKAGIHEGDRIESINGEQVGADRQKLIDLIAASKDRPMDWVIRRGDESLNLTITPVAMEGQEGGKVGIAPVLPTRQAGFAETFQVAGQSMVDTTVAIFDGFRQLIQNFSIDDLGGPVRTAEVTGQIAKQGIDQLTYWAAILSLYLGIFNLLPIPALDGSRLIFLGVEAVRGKPIDPGREGMVHFVGFAMLFLLMIAVTYNDILRLING</sequence>
<keyword evidence="4" id="KW-0645">Protease</keyword>
<dbReference type="InterPro" id="IPR008915">
    <property type="entry name" value="Peptidase_M50"/>
</dbReference>
<evidence type="ECO:0000256" key="2">
    <source>
        <dbReference type="ARBA" id="ARBA00004141"/>
    </source>
</evidence>
<evidence type="ECO:0000256" key="10">
    <source>
        <dbReference type="ARBA" id="ARBA00023136"/>
    </source>
</evidence>
<protein>
    <recommendedName>
        <fullName evidence="11">Zinc metalloprotease</fullName>
        <ecNumber evidence="11">3.4.24.-</ecNumber>
    </recommendedName>
</protein>